<organism evidence="4 5">
    <name type="scientific">Acropora cervicornis</name>
    <name type="common">Staghorn coral</name>
    <dbReference type="NCBI Taxonomy" id="6130"/>
    <lineage>
        <taxon>Eukaryota</taxon>
        <taxon>Metazoa</taxon>
        <taxon>Cnidaria</taxon>
        <taxon>Anthozoa</taxon>
        <taxon>Hexacorallia</taxon>
        <taxon>Scleractinia</taxon>
        <taxon>Astrocoeniina</taxon>
        <taxon>Acroporidae</taxon>
        <taxon>Acropora</taxon>
    </lineage>
</organism>
<dbReference type="SUPFAM" id="SSF50729">
    <property type="entry name" value="PH domain-like"/>
    <property type="match status" value="1"/>
</dbReference>
<keyword evidence="5" id="KW-1185">Reference proteome</keyword>
<feature type="region of interest" description="Disordered" evidence="2">
    <location>
        <begin position="1451"/>
        <end position="1596"/>
    </location>
</feature>
<feature type="compositionally biased region" description="Basic and acidic residues" evidence="2">
    <location>
        <begin position="705"/>
        <end position="715"/>
    </location>
</feature>
<accession>A0AAD9R099</accession>
<feature type="compositionally biased region" description="Basic and acidic residues" evidence="2">
    <location>
        <begin position="256"/>
        <end position="269"/>
    </location>
</feature>
<feature type="compositionally biased region" description="Basic and acidic residues" evidence="2">
    <location>
        <begin position="1471"/>
        <end position="1490"/>
    </location>
</feature>
<reference evidence="4" key="2">
    <citation type="journal article" date="2023" name="Science">
        <title>Genomic signatures of disease resistance in endangered staghorn corals.</title>
        <authorList>
            <person name="Vollmer S.V."/>
            <person name="Selwyn J.D."/>
            <person name="Despard B.A."/>
            <person name="Roesel C.L."/>
        </authorList>
    </citation>
    <scope>NUCLEOTIDE SEQUENCE</scope>
    <source>
        <strain evidence="4">K2</strain>
    </source>
</reference>
<feature type="compositionally biased region" description="Low complexity" evidence="2">
    <location>
        <begin position="232"/>
        <end position="246"/>
    </location>
</feature>
<dbReference type="Gene3D" id="2.30.29.30">
    <property type="entry name" value="Pleckstrin-homology domain (PH domain)/Phosphotyrosine-binding domain (PTB)"/>
    <property type="match status" value="1"/>
</dbReference>
<feature type="compositionally biased region" description="Basic and acidic residues" evidence="2">
    <location>
        <begin position="1257"/>
        <end position="1270"/>
    </location>
</feature>
<feature type="compositionally biased region" description="Low complexity" evidence="2">
    <location>
        <begin position="1271"/>
        <end position="1280"/>
    </location>
</feature>
<dbReference type="InterPro" id="IPR001849">
    <property type="entry name" value="PH_domain"/>
</dbReference>
<protein>
    <submittedName>
        <fullName evidence="4">Interactor protein for cytohesin exchange factors 1</fullName>
    </submittedName>
</protein>
<feature type="region of interest" description="Disordered" evidence="2">
    <location>
        <begin position="460"/>
        <end position="484"/>
    </location>
</feature>
<evidence type="ECO:0000313" key="4">
    <source>
        <dbReference type="EMBL" id="KAK2570729.1"/>
    </source>
</evidence>
<feature type="region of interest" description="Disordered" evidence="2">
    <location>
        <begin position="939"/>
        <end position="1225"/>
    </location>
</feature>
<feature type="region of interest" description="Disordered" evidence="2">
    <location>
        <begin position="620"/>
        <end position="646"/>
    </location>
</feature>
<dbReference type="EMBL" id="JARQWQ010000007">
    <property type="protein sequence ID" value="KAK2570729.1"/>
    <property type="molecule type" value="Genomic_DNA"/>
</dbReference>
<name>A0AAD9R099_ACRCE</name>
<feature type="region of interest" description="Disordered" evidence="2">
    <location>
        <begin position="705"/>
        <end position="737"/>
    </location>
</feature>
<gene>
    <name evidence="4" type="ORF">P5673_004421</name>
</gene>
<feature type="compositionally biased region" description="Basic and acidic residues" evidence="2">
    <location>
        <begin position="986"/>
        <end position="995"/>
    </location>
</feature>
<dbReference type="SMART" id="SM00233">
    <property type="entry name" value="PH"/>
    <property type="match status" value="1"/>
</dbReference>
<feature type="compositionally biased region" description="Basic and acidic residues" evidence="2">
    <location>
        <begin position="1120"/>
        <end position="1131"/>
    </location>
</feature>
<feature type="compositionally biased region" description="Basic and acidic residues" evidence="2">
    <location>
        <begin position="310"/>
        <end position="324"/>
    </location>
</feature>
<feature type="compositionally biased region" description="Basic and acidic residues" evidence="2">
    <location>
        <begin position="120"/>
        <end position="144"/>
    </location>
</feature>
<dbReference type="PANTHER" id="PTHR12844">
    <property type="entry name" value="CONNECTOR ENCHANCER OF KINASE SUPPRESSOR OF RAS"/>
    <property type="match status" value="1"/>
</dbReference>
<dbReference type="PROSITE" id="PS50003">
    <property type="entry name" value="PH_DOMAIN"/>
    <property type="match status" value="1"/>
</dbReference>
<feature type="domain" description="PH" evidence="3">
    <location>
        <begin position="821"/>
        <end position="920"/>
    </location>
</feature>
<dbReference type="PANTHER" id="PTHR12844:SF42">
    <property type="entry name" value="CONNECTOR ENHANCER OF KSR PROTEIN CNK"/>
    <property type="match status" value="1"/>
</dbReference>
<sequence length="1596" mass="171265">MSDLEKQPINPINGKTEGLNGNMSAEDITDKQIADVEGAKRTAETDCHSGVEETERETTVDEENRAKESNNNENIVNGVKPNGLSSDDLRDGHVDDAKVGETCKGQADGEQVGGEGGDSENTKGKESATEKNDSEPNSESKDVDVAPELVSMETNSKQGESGAEESPGGADDAGKNSQQGESSTEDTEAKHTTAADCLEMNATEPSKAPGDSKHSEETGKPVTMATGAGKLEPSSESVESELISAEVTMKQESGSEEAKVTEIELDVGREPAASVDSSVNPDEQTTSEEKIKSDQSVTGGDIAGIGISPVKEEVAQEQQDDAKKVKTIWYTAEDSPSPSAESSATSEESVSYATSIVGGVVHRVPIVSSSPKGQRKPGERNSQSLPRKKSMLESLLGLRKKSKGGAESPAAGSTDVQAEKNEDSNKPGNAKKDTMKKPIEASAVPTVIKDTVKLLVTGKTSEGEDARVSNTKEEGGATRDDCKDANIETEGKPVAIEVGDGDVNDITVSNEEEPKQAVGTQNVTEDSVPVGNVEREKDVKNGEELRMENPKEAVNTDLTEPVFSGDESSKTAPKKKKSSGFFGGFFTRRKSKKSARTLEREAGDTVEALQHADSLVQVSGEVCGTEQGTGTEDTAIKGEEDLTGQQKVETEDVLAHHSADDQNMDSENDQMLDKAKADAVVAGETPEVKVTEMETAEVENIVSEEVQKPSEKTLQSEETVQCAEKPAEEPTQGSVATDLNTKAQQAEVLITQPEIVVNSETATEEGTTNDDRPTTEDLRKEADASKQTGGKEVEVIGESASETTGQKGTAGHRVSCRGLGEADHEGWLLKKGGMLFLTGWKRRWVVLKEGKLYYFKTAFDPEASGVINVKGATVTEAPEIKKNFCFKCEEPAGKPQVSVFLAQSKEDMDKWLTVLKAASKGETIRKSKQQQLTVKGEVTMRKRVGSSTERPSSVLAVGGRHDFLEDEEDRRLNQRKSTPVSVTDLLEEKQEKGAEEQPNDAPSNHSDNTIAPSDEQPAPNDTLEDPSNEARLAGDAPQSEERSAEGNAPSRLSDDIIAPSEKPLAPYGAAVDKLPGHAPSSASSALPVCTDRPSAGALAPTTPEFCDSRGVSEPADEALEEKTGGKERKSSENSGTVLTNELSVGGEKEVVESSLSPEMSSLEQQTAENKTVEDITPAVSVEVEKNKSEVTLEVSPESEKHDLTADAGSRVDSPDSGIGVTNTEVTTTESAAEIVKMSLEAGKSVETVSVVSEGVREARVASEMESELTHSESSASVESGEAVEDDLFPPLSPSKTRWYFSLDRKQTWSVAPEPEEERSPKGLSSTLTRLARKSTPSDRGSVQSNFSDAGSIKSENDDLMEMCHNIRKARLSIVGEPVWEGAERLRAFSCVRGDEEAMVRLKRLERTLKDKEKDLAELDELLNQPEINRKSICEWKQRNSVLFEEVFPQNTLGDWEGQGEGGDNVVEGEENEKPNQENLDAAKEQEKSNDVEGETSVSKEEGDDISNEKQAIPNNEVKGNAEQDSGTNEQGSSEYGESAEKNKNSIVNEGEIPQDKTMKPLEAETVEIIPGNEKNTAADTSGGKEREGEETTDTRF</sequence>
<feature type="compositionally biased region" description="Basic and acidic residues" evidence="2">
    <location>
        <begin position="28"/>
        <end position="70"/>
    </location>
</feature>
<evidence type="ECO:0000259" key="3">
    <source>
        <dbReference type="PROSITE" id="PS50003"/>
    </source>
</evidence>
<dbReference type="Proteomes" id="UP001249851">
    <property type="component" value="Unassembled WGS sequence"/>
</dbReference>
<feature type="compositionally biased region" description="Basic and acidic residues" evidence="2">
    <location>
        <begin position="1582"/>
        <end position="1596"/>
    </location>
</feature>
<feature type="compositionally biased region" description="Basic and acidic residues" evidence="2">
    <location>
        <begin position="1553"/>
        <end position="1562"/>
    </location>
</feature>
<dbReference type="InterPro" id="IPR051566">
    <property type="entry name" value="CNKSR"/>
</dbReference>
<feature type="compositionally biased region" description="Polar residues" evidence="2">
    <location>
        <begin position="1000"/>
        <end position="1011"/>
    </location>
</feature>
<dbReference type="InterPro" id="IPR011993">
    <property type="entry name" value="PH-like_dom_sf"/>
</dbReference>
<feature type="region of interest" description="Disordered" evidence="2">
    <location>
        <begin position="511"/>
        <end position="585"/>
    </location>
</feature>
<evidence type="ECO:0000256" key="1">
    <source>
        <dbReference type="SAM" id="Coils"/>
    </source>
</evidence>
<feature type="compositionally biased region" description="Low complexity" evidence="2">
    <location>
        <begin position="159"/>
        <end position="170"/>
    </location>
</feature>
<feature type="compositionally biased region" description="Polar residues" evidence="2">
    <location>
        <begin position="1132"/>
        <end position="1142"/>
    </location>
</feature>
<reference evidence="4" key="1">
    <citation type="journal article" date="2023" name="G3 (Bethesda)">
        <title>Whole genome assembly and annotation of the endangered Caribbean coral Acropora cervicornis.</title>
        <authorList>
            <person name="Selwyn J.D."/>
            <person name="Vollmer S.V."/>
        </authorList>
    </citation>
    <scope>NUCLEOTIDE SEQUENCE</scope>
    <source>
        <strain evidence="4">K2</strain>
    </source>
</reference>
<feature type="coiled-coil region" evidence="1">
    <location>
        <begin position="1394"/>
        <end position="1424"/>
    </location>
</feature>
<feature type="compositionally biased region" description="Polar residues" evidence="2">
    <location>
        <begin position="275"/>
        <end position="284"/>
    </location>
</feature>
<feature type="compositionally biased region" description="Basic and acidic residues" evidence="2">
    <location>
        <begin position="769"/>
        <end position="794"/>
    </location>
</feature>
<feature type="compositionally biased region" description="Basic and acidic residues" evidence="2">
    <location>
        <begin position="533"/>
        <end position="551"/>
    </location>
</feature>
<keyword evidence="1" id="KW-0175">Coiled coil</keyword>
<feature type="region of interest" description="Disordered" evidence="2">
    <location>
        <begin position="1308"/>
        <end position="1353"/>
    </location>
</feature>
<evidence type="ECO:0000256" key="2">
    <source>
        <dbReference type="SAM" id="MobiDB-lite"/>
    </source>
</evidence>
<feature type="compositionally biased region" description="Low complexity" evidence="2">
    <location>
        <begin position="331"/>
        <end position="355"/>
    </location>
</feature>
<feature type="region of interest" description="Disordered" evidence="2">
    <location>
        <begin position="1"/>
        <end position="442"/>
    </location>
</feature>
<comment type="caution">
    <text evidence="4">The sequence shown here is derived from an EMBL/GenBank/DDBJ whole genome shotgun (WGS) entry which is preliminary data.</text>
</comment>
<feature type="compositionally biased region" description="Basic and acidic residues" evidence="2">
    <location>
        <begin position="210"/>
        <end position="219"/>
    </location>
</feature>
<feature type="compositionally biased region" description="Basic and acidic residues" evidence="2">
    <location>
        <begin position="461"/>
        <end position="484"/>
    </location>
</feature>
<feature type="compositionally biased region" description="Low complexity" evidence="2">
    <location>
        <begin position="1152"/>
        <end position="1163"/>
    </location>
</feature>
<feature type="region of interest" description="Disordered" evidence="2">
    <location>
        <begin position="756"/>
        <end position="812"/>
    </location>
</feature>
<evidence type="ECO:0000313" key="5">
    <source>
        <dbReference type="Proteomes" id="UP001249851"/>
    </source>
</evidence>
<feature type="compositionally biased region" description="Basic and acidic residues" evidence="2">
    <location>
        <begin position="87"/>
        <end position="101"/>
    </location>
</feature>
<feature type="compositionally biased region" description="Polar residues" evidence="2">
    <location>
        <begin position="1522"/>
        <end position="1535"/>
    </location>
</feature>
<feature type="region of interest" description="Disordered" evidence="2">
    <location>
        <begin position="1257"/>
        <end position="1293"/>
    </location>
</feature>
<feature type="compositionally biased region" description="Polar residues" evidence="2">
    <location>
        <begin position="1337"/>
        <end position="1348"/>
    </location>
</feature>
<feature type="compositionally biased region" description="Basic and acidic residues" evidence="2">
    <location>
        <begin position="417"/>
        <end position="439"/>
    </location>
</feature>
<dbReference type="Pfam" id="PF00169">
    <property type="entry name" value="PH"/>
    <property type="match status" value="1"/>
</dbReference>
<proteinExistence type="predicted"/>